<reference evidence="2 3" key="1">
    <citation type="submission" date="2014-04" db="EMBL/GenBank/DDBJ databases">
        <title>Genome assembly of Hyalangium minutum DSM 14724.</title>
        <authorList>
            <person name="Sharma G."/>
            <person name="Subramanian S."/>
        </authorList>
    </citation>
    <scope>NUCLEOTIDE SEQUENCE [LARGE SCALE GENOMIC DNA]</scope>
    <source>
        <strain evidence="2 3">DSM 14724</strain>
    </source>
</reference>
<dbReference type="RefSeq" id="WP_157232271.1">
    <property type="nucleotide sequence ID" value="NZ_JMCB01000014.1"/>
</dbReference>
<feature type="region of interest" description="Disordered" evidence="1">
    <location>
        <begin position="190"/>
        <end position="213"/>
    </location>
</feature>
<protein>
    <submittedName>
        <fullName evidence="2">Uncharacterized protein</fullName>
    </submittedName>
</protein>
<dbReference type="EMBL" id="JMCB01000014">
    <property type="protein sequence ID" value="KFE64380.1"/>
    <property type="molecule type" value="Genomic_DNA"/>
</dbReference>
<evidence type="ECO:0000313" key="3">
    <source>
        <dbReference type="Proteomes" id="UP000028725"/>
    </source>
</evidence>
<dbReference type="Proteomes" id="UP000028725">
    <property type="component" value="Unassembled WGS sequence"/>
</dbReference>
<gene>
    <name evidence="2" type="ORF">DB31_2174</name>
</gene>
<evidence type="ECO:0000256" key="1">
    <source>
        <dbReference type="SAM" id="MobiDB-lite"/>
    </source>
</evidence>
<evidence type="ECO:0000313" key="2">
    <source>
        <dbReference type="EMBL" id="KFE64380.1"/>
    </source>
</evidence>
<dbReference type="AlphaFoldDB" id="A0A085W9L7"/>
<proteinExistence type="predicted"/>
<keyword evidence="3" id="KW-1185">Reference proteome</keyword>
<accession>A0A085W9L7</accession>
<comment type="caution">
    <text evidence="2">The sequence shown here is derived from an EMBL/GenBank/DDBJ whole genome shotgun (WGS) entry which is preliminary data.</text>
</comment>
<name>A0A085W9L7_9BACT</name>
<organism evidence="2 3">
    <name type="scientific">Hyalangium minutum</name>
    <dbReference type="NCBI Taxonomy" id="394096"/>
    <lineage>
        <taxon>Bacteria</taxon>
        <taxon>Pseudomonadati</taxon>
        <taxon>Myxococcota</taxon>
        <taxon>Myxococcia</taxon>
        <taxon>Myxococcales</taxon>
        <taxon>Cystobacterineae</taxon>
        <taxon>Archangiaceae</taxon>
        <taxon>Hyalangium</taxon>
    </lineage>
</organism>
<sequence>MSDLEPPMAWELHSNEGPRGDVTWLGGAQLDLNTGPGLKGLLEGELAPLLAAPEVGASLAAYFERLRVTSGGAVWAKPVPRQIVLETLYDDYKRNTFPEDLTPETLLAATLAGTVVWTTTRQSVPGAEPTYKAGGQLGGKEHWLTLGAKAGNARHLVLAITTGPADPPRVIEQRDGFFRKSALGKLLAHLRGGSSPKREPRLPTRADGGGRNA</sequence>